<sequence length="238" mass="24916">MRLHADTQGAGRRTAVLLHGMTGSSESWWRITPLLAARGFRVLALDLPGHGRSPRDPELSVERAAQAVAETVDAVVPGRPAVVVGHSIGGTIAAAAVASGWLDPELAVYVDAPVRLRGGADRATAVEEYATERLQRTVEVLRASKPHYSDRDCVVEARAAVHFDPVTAGALAAAPGGTWTPRPGSIVVRADPSHHVDADTAAALVEDGVTVRSIAGAAHAVWYSHPDAFVSALPELFG</sequence>
<name>A0ACD1E2Q9_9MICO</name>
<keyword evidence="1" id="KW-0378">Hydrolase</keyword>
<dbReference type="EMBL" id="CP076544">
    <property type="protein sequence ID" value="QWS33165.1"/>
    <property type="molecule type" value="Genomic_DNA"/>
</dbReference>
<evidence type="ECO:0000313" key="1">
    <source>
        <dbReference type="EMBL" id="QWS33165.1"/>
    </source>
</evidence>
<evidence type="ECO:0000313" key="2">
    <source>
        <dbReference type="Proteomes" id="UP000681794"/>
    </source>
</evidence>
<keyword evidence="2" id="KW-1185">Reference proteome</keyword>
<accession>A0ACD1E2Q9</accession>
<organism evidence="1 2">
    <name type="scientific">Curtobacterium aetherium</name>
    <dbReference type="NCBI Taxonomy" id="2841594"/>
    <lineage>
        <taxon>Bacteria</taxon>
        <taxon>Bacillati</taxon>
        <taxon>Actinomycetota</taxon>
        <taxon>Actinomycetes</taxon>
        <taxon>Micrococcales</taxon>
        <taxon>Microbacteriaceae</taxon>
        <taxon>Curtobacterium</taxon>
    </lineage>
</organism>
<reference evidence="1" key="1">
    <citation type="submission" date="2021-06" db="EMBL/GenBank/DDBJ databases">
        <authorList>
            <person name="Ellington A.J."/>
            <person name="Bryan N.C."/>
            <person name="Christner B.C."/>
            <person name="Reisch C.R."/>
        </authorList>
    </citation>
    <scope>NUCLEOTIDE SEQUENCE</scope>
    <source>
        <strain evidence="1">L6-1</strain>
    </source>
</reference>
<gene>
    <name evidence="1" type="ORF">KM842_13075</name>
</gene>
<proteinExistence type="predicted"/>
<protein>
    <submittedName>
        <fullName evidence="1">Alpha/beta fold hydrolase</fullName>
    </submittedName>
</protein>
<dbReference type="Proteomes" id="UP000681794">
    <property type="component" value="Chromosome"/>
</dbReference>